<comment type="similarity">
    <text evidence="2 9">Belongs to the TRAFAC class translation factor GTPase superfamily. Classic translation factor GTPase family. PrfC subfamily.</text>
</comment>
<evidence type="ECO:0000256" key="8">
    <source>
        <dbReference type="ARBA" id="ARBA00073639"/>
    </source>
</evidence>
<keyword evidence="4 9" id="KW-0547">Nucleotide-binding</keyword>
<accession>A0A1B2H9F9</accession>
<gene>
    <name evidence="9 11" type="primary">prfC</name>
    <name evidence="11" type="ORF">ATN01_02695</name>
</gene>
<dbReference type="GO" id="GO:0003924">
    <property type="term" value="F:GTPase activity"/>
    <property type="evidence" value="ECO:0007669"/>
    <property type="project" value="InterPro"/>
</dbReference>
<dbReference type="InterPro" id="IPR053905">
    <property type="entry name" value="EF-G-like_DII"/>
</dbReference>
<feature type="binding site" evidence="9">
    <location>
        <begin position="20"/>
        <end position="27"/>
    </location>
    <ligand>
        <name>GTP</name>
        <dbReference type="ChEBI" id="CHEBI:37565"/>
    </ligand>
</feature>
<evidence type="ECO:0000256" key="3">
    <source>
        <dbReference type="ARBA" id="ARBA00022490"/>
    </source>
</evidence>
<dbReference type="Proteomes" id="UP000093070">
    <property type="component" value="Chromosome"/>
</dbReference>
<dbReference type="EMBL" id="CP013259">
    <property type="protein sequence ID" value="ANZ22808.1"/>
    <property type="molecule type" value="Genomic_DNA"/>
</dbReference>
<sequence>MFDLNYKQELNKRRTFAIISHPDAGKTTITEKMLLFGKVIRTSGVVKGTGNIKYAKSDWMDIEKKRGISVTTSVMQFTYKKFLINLLDTPGHKDFSEDTYRILTAVDSCLVVIDAAKGIEERTQKLIDVTRMHNTPIITFINKLDRDSRDPIEILDEIEKKLKLSCIPVTWPISCGRNFKGVYHIYEKIIYLYKNKVSQTQSLSRIEGFYNLSSTVLDQYIGTILANQVRQELDLIMNVYAKFDSQKFLKGLLTPIFFGSALGNFGVDHVLTSLIKWAPPPLSRQTYTRQVNPQEKAFTGFVFKIQANMDLKHRDRIAFIRIVSGQYTKGMKLRHVRIKKNIIISDVFSFLAGDRLLIKKAYPGDIIGFHNHGTIQIGDTFTEGEDIKFIGIPSFAPEMFRRIYLTNPLQQKQLIKGLKQLSEEGTIQVFRPINNNNLILGAIGILQFDVVIERLKMEYHIDAQYEEINVVVARWIRSKTHLHLDSFKNNNSMYLAYDIFNNLIYLAPSQANLNIVMNEYSDIIFDKMRTKNQ</sequence>
<dbReference type="InterPro" id="IPR035647">
    <property type="entry name" value="EFG_III/V"/>
</dbReference>
<evidence type="ECO:0000256" key="2">
    <source>
        <dbReference type="ARBA" id="ARBA00009978"/>
    </source>
</evidence>
<organism evidence="11 12">
    <name type="scientific">Buchnera aphidicola subsp. Diuraphis noxia</name>
    <dbReference type="NCBI Taxonomy" id="118101"/>
    <lineage>
        <taxon>Bacteria</taxon>
        <taxon>Pseudomonadati</taxon>
        <taxon>Pseudomonadota</taxon>
        <taxon>Gammaproteobacteria</taxon>
        <taxon>Enterobacterales</taxon>
        <taxon>Erwiniaceae</taxon>
        <taxon>Buchnera</taxon>
    </lineage>
</organism>
<keyword evidence="6 9" id="KW-0342">GTP-binding</keyword>
<dbReference type="GO" id="GO:0005829">
    <property type="term" value="C:cytosol"/>
    <property type="evidence" value="ECO:0007669"/>
    <property type="project" value="TreeGrafter"/>
</dbReference>
<feature type="binding site" evidence="9">
    <location>
        <begin position="88"/>
        <end position="92"/>
    </location>
    <ligand>
        <name>GTP</name>
        <dbReference type="ChEBI" id="CHEBI:37565"/>
    </ligand>
</feature>
<dbReference type="Gene3D" id="3.30.70.3280">
    <property type="entry name" value="Peptide chain release factor 3, domain III"/>
    <property type="match status" value="1"/>
</dbReference>
<dbReference type="Pfam" id="PF16658">
    <property type="entry name" value="RF3_C"/>
    <property type="match status" value="1"/>
</dbReference>
<proteinExistence type="inferred from homology"/>
<dbReference type="RefSeq" id="WP_075433624.1">
    <property type="nucleotide sequence ID" value="NZ_CP013259.1"/>
</dbReference>
<protein>
    <recommendedName>
        <fullName evidence="8 9">Peptide chain release factor 3</fullName>
        <shortName evidence="9">RF-3</shortName>
    </recommendedName>
</protein>
<evidence type="ECO:0000313" key="11">
    <source>
        <dbReference type="EMBL" id="ANZ22808.1"/>
    </source>
</evidence>
<evidence type="ECO:0000256" key="9">
    <source>
        <dbReference type="HAMAP-Rule" id="MF_00072"/>
    </source>
</evidence>
<dbReference type="PANTHER" id="PTHR43556">
    <property type="entry name" value="PEPTIDE CHAIN RELEASE FACTOR RF3"/>
    <property type="match status" value="1"/>
</dbReference>
<dbReference type="CDD" id="cd04169">
    <property type="entry name" value="RF3"/>
    <property type="match status" value="1"/>
</dbReference>
<dbReference type="PROSITE" id="PS00301">
    <property type="entry name" value="G_TR_1"/>
    <property type="match status" value="1"/>
</dbReference>
<dbReference type="SUPFAM" id="SSF52540">
    <property type="entry name" value="P-loop containing nucleoside triphosphate hydrolases"/>
    <property type="match status" value="1"/>
</dbReference>
<dbReference type="AlphaFoldDB" id="A0A1B2H9F9"/>
<evidence type="ECO:0000256" key="5">
    <source>
        <dbReference type="ARBA" id="ARBA00022917"/>
    </source>
</evidence>
<dbReference type="SUPFAM" id="SSF54980">
    <property type="entry name" value="EF-G C-terminal domain-like"/>
    <property type="match status" value="1"/>
</dbReference>
<dbReference type="NCBIfam" id="TIGR00503">
    <property type="entry name" value="prfC"/>
    <property type="match status" value="1"/>
</dbReference>
<dbReference type="Pfam" id="PF00009">
    <property type="entry name" value="GTP_EFTU"/>
    <property type="match status" value="1"/>
</dbReference>
<evidence type="ECO:0000313" key="12">
    <source>
        <dbReference type="Proteomes" id="UP000093070"/>
    </source>
</evidence>
<dbReference type="SUPFAM" id="SSF50447">
    <property type="entry name" value="Translation proteins"/>
    <property type="match status" value="1"/>
</dbReference>
<dbReference type="NCBIfam" id="TIGR00231">
    <property type="entry name" value="small_GTP"/>
    <property type="match status" value="1"/>
</dbReference>
<dbReference type="Gene3D" id="3.40.50.300">
    <property type="entry name" value="P-loop containing nucleotide triphosphate hydrolases"/>
    <property type="match status" value="3"/>
</dbReference>
<dbReference type="InterPro" id="IPR031157">
    <property type="entry name" value="G_TR_CS"/>
</dbReference>
<dbReference type="InterPro" id="IPR005225">
    <property type="entry name" value="Small_GTP-bd"/>
</dbReference>
<evidence type="ECO:0000256" key="6">
    <source>
        <dbReference type="ARBA" id="ARBA00023134"/>
    </source>
</evidence>
<dbReference type="HAMAP" id="MF_00072">
    <property type="entry name" value="Rel_fac_3"/>
    <property type="match status" value="1"/>
</dbReference>
<name>A0A1B2H9F9_BUCDN</name>
<feature type="domain" description="Tr-type G" evidence="10">
    <location>
        <begin position="11"/>
        <end position="282"/>
    </location>
</feature>
<dbReference type="InterPro" id="IPR038467">
    <property type="entry name" value="RF3_dom_3_sf"/>
</dbReference>
<dbReference type="PATRIC" id="fig|118101.4.peg.536"/>
<comment type="subcellular location">
    <subcellularLocation>
        <location evidence="1 9">Cytoplasm</location>
    </subcellularLocation>
</comment>
<comment type="function">
    <text evidence="7 9">Increases the formation of ribosomal termination complexes and stimulates activities of RF-1 and RF-2. It binds guanine nucleotides and has strong preference for UGA stop codons. It may interact directly with the ribosome. The stimulation of RF-1 and RF-2 is significantly reduced by GTP and GDP, but not by GMP.</text>
</comment>
<dbReference type="GO" id="GO:0005525">
    <property type="term" value="F:GTP binding"/>
    <property type="evidence" value="ECO:0007669"/>
    <property type="project" value="UniProtKB-UniRule"/>
</dbReference>
<dbReference type="InterPro" id="IPR027417">
    <property type="entry name" value="P-loop_NTPase"/>
</dbReference>
<evidence type="ECO:0000259" key="10">
    <source>
        <dbReference type="PROSITE" id="PS51722"/>
    </source>
</evidence>
<feature type="binding site" evidence="9">
    <location>
        <begin position="142"/>
        <end position="145"/>
    </location>
    <ligand>
        <name>GTP</name>
        <dbReference type="ChEBI" id="CHEBI:37565"/>
    </ligand>
</feature>
<dbReference type="Pfam" id="PF22042">
    <property type="entry name" value="EF-G_D2"/>
    <property type="match status" value="1"/>
</dbReference>
<dbReference type="PANTHER" id="PTHR43556:SF2">
    <property type="entry name" value="PEPTIDE CHAIN RELEASE FACTOR RF3"/>
    <property type="match status" value="1"/>
</dbReference>
<dbReference type="PROSITE" id="PS51722">
    <property type="entry name" value="G_TR_2"/>
    <property type="match status" value="1"/>
</dbReference>
<dbReference type="NCBIfam" id="NF001964">
    <property type="entry name" value="PRK00741.1"/>
    <property type="match status" value="1"/>
</dbReference>
<dbReference type="GO" id="GO:0016149">
    <property type="term" value="F:translation release factor activity, codon specific"/>
    <property type="evidence" value="ECO:0007669"/>
    <property type="project" value="UniProtKB-UniRule"/>
</dbReference>
<dbReference type="InterPro" id="IPR000795">
    <property type="entry name" value="T_Tr_GTP-bd_dom"/>
</dbReference>
<keyword evidence="3 9" id="KW-0963">Cytoplasm</keyword>
<dbReference type="GO" id="GO:0097216">
    <property type="term" value="F:guanosine tetraphosphate binding"/>
    <property type="evidence" value="ECO:0007669"/>
    <property type="project" value="UniProtKB-ARBA"/>
</dbReference>
<dbReference type="PRINTS" id="PR00315">
    <property type="entry name" value="ELONGATNFCT"/>
</dbReference>
<dbReference type="FunFam" id="3.40.50.300:FF:000542">
    <property type="entry name" value="Peptide chain release factor 3"/>
    <property type="match status" value="1"/>
</dbReference>
<evidence type="ECO:0000256" key="7">
    <source>
        <dbReference type="ARBA" id="ARBA00025017"/>
    </source>
</evidence>
<dbReference type="InterPro" id="IPR032090">
    <property type="entry name" value="RF3_C"/>
</dbReference>
<dbReference type="InterPro" id="IPR004548">
    <property type="entry name" value="PrfC"/>
</dbReference>
<dbReference type="GO" id="GO:0006449">
    <property type="term" value="P:regulation of translational termination"/>
    <property type="evidence" value="ECO:0007669"/>
    <property type="project" value="UniProtKB-UniRule"/>
</dbReference>
<dbReference type="InterPro" id="IPR041732">
    <property type="entry name" value="RF3_GTP-bd"/>
</dbReference>
<dbReference type="InterPro" id="IPR009000">
    <property type="entry name" value="Transl_B-barrel_sf"/>
</dbReference>
<evidence type="ECO:0000256" key="1">
    <source>
        <dbReference type="ARBA" id="ARBA00004496"/>
    </source>
</evidence>
<reference evidence="11 12" key="1">
    <citation type="submission" date="2015-11" db="EMBL/GenBank/DDBJ databases">
        <title>The complete genome of Buchnera aphidicola from Diuraphis noxia biotype SAM.</title>
        <authorList>
            <person name="Burger N.F.V."/>
            <person name="Oberholster A.-M."/>
        </authorList>
    </citation>
    <scope>NUCLEOTIDE SEQUENCE [LARGE SCALE GENOMIC DNA]</scope>
    <source>
        <strain evidence="11">SAM</strain>
    </source>
</reference>
<dbReference type="OrthoDB" id="9804431at2"/>
<keyword evidence="5 9" id="KW-0648">Protein biosynthesis</keyword>
<evidence type="ECO:0000256" key="4">
    <source>
        <dbReference type="ARBA" id="ARBA00022741"/>
    </source>
</evidence>
<dbReference type="STRING" id="118101.ATN01_02695"/>
<dbReference type="GO" id="GO:0016150">
    <property type="term" value="F:translation release factor activity, codon nonspecific"/>
    <property type="evidence" value="ECO:0007669"/>
    <property type="project" value="TreeGrafter"/>
</dbReference>
<dbReference type="FunFam" id="3.30.70.3280:FF:000001">
    <property type="entry name" value="Peptide chain release factor 3"/>
    <property type="match status" value="1"/>
</dbReference>